<proteinExistence type="predicted"/>
<evidence type="ECO:0000313" key="1">
    <source>
        <dbReference type="EMBL" id="KAK0477362.1"/>
    </source>
</evidence>
<dbReference type="Proteomes" id="UP001175227">
    <property type="component" value="Unassembled WGS sequence"/>
</dbReference>
<reference evidence="1" key="1">
    <citation type="submission" date="2023-06" db="EMBL/GenBank/DDBJ databases">
        <authorList>
            <consortium name="Lawrence Berkeley National Laboratory"/>
            <person name="Ahrendt S."/>
            <person name="Sahu N."/>
            <person name="Indic B."/>
            <person name="Wong-Bajracharya J."/>
            <person name="Merenyi Z."/>
            <person name="Ke H.-M."/>
            <person name="Monk M."/>
            <person name="Kocsube S."/>
            <person name="Drula E."/>
            <person name="Lipzen A."/>
            <person name="Balint B."/>
            <person name="Henrissat B."/>
            <person name="Andreopoulos B."/>
            <person name="Martin F.M."/>
            <person name="Harder C.B."/>
            <person name="Rigling D."/>
            <person name="Ford K.L."/>
            <person name="Foster G.D."/>
            <person name="Pangilinan J."/>
            <person name="Papanicolaou A."/>
            <person name="Barry K."/>
            <person name="LaButti K."/>
            <person name="Viragh M."/>
            <person name="Koriabine M."/>
            <person name="Yan M."/>
            <person name="Riley R."/>
            <person name="Champramary S."/>
            <person name="Plett K.L."/>
            <person name="Tsai I.J."/>
            <person name="Slot J."/>
            <person name="Sipos G."/>
            <person name="Plett J."/>
            <person name="Nagy L.G."/>
            <person name="Grigoriev I.V."/>
        </authorList>
    </citation>
    <scope>NUCLEOTIDE SEQUENCE</scope>
    <source>
        <strain evidence="1">ICMP 16352</strain>
    </source>
</reference>
<gene>
    <name evidence="1" type="ORF">IW261DRAFT_1421070</name>
</gene>
<dbReference type="AlphaFoldDB" id="A0AA39P4C8"/>
<accession>A0AA39P4C8</accession>
<sequence>MFPLIVPQLGGEHRTQKLEWLIAPHSYRVNLATMKQQMFNVSMPWGIRAVAQRLSGSLSVISLQSLDGTRPGIRHAFDANIGFMVALDRHPPLPRRSTEGHRSSKRPNRLRFAFCQKNDKMLEILRLVRIPQEGGGVFDHGMAGGLQIHPPIDTSVTIAQKIHKYLLDVSRTKEQSSNKRLLIGLSIQPRHHIRFSYMFHGEEKTSPLKYRARIFIFFIYYDLTMKKADVVAH</sequence>
<protein>
    <submittedName>
        <fullName evidence="1">Uncharacterized protein</fullName>
    </submittedName>
</protein>
<evidence type="ECO:0000313" key="2">
    <source>
        <dbReference type="Proteomes" id="UP001175227"/>
    </source>
</evidence>
<dbReference type="EMBL" id="JAUEPR010000017">
    <property type="protein sequence ID" value="KAK0477362.1"/>
    <property type="molecule type" value="Genomic_DNA"/>
</dbReference>
<comment type="caution">
    <text evidence="1">The sequence shown here is derived from an EMBL/GenBank/DDBJ whole genome shotgun (WGS) entry which is preliminary data.</text>
</comment>
<keyword evidence="2" id="KW-1185">Reference proteome</keyword>
<name>A0AA39P4C8_9AGAR</name>
<organism evidence="1 2">
    <name type="scientific">Armillaria novae-zelandiae</name>
    <dbReference type="NCBI Taxonomy" id="153914"/>
    <lineage>
        <taxon>Eukaryota</taxon>
        <taxon>Fungi</taxon>
        <taxon>Dikarya</taxon>
        <taxon>Basidiomycota</taxon>
        <taxon>Agaricomycotina</taxon>
        <taxon>Agaricomycetes</taxon>
        <taxon>Agaricomycetidae</taxon>
        <taxon>Agaricales</taxon>
        <taxon>Marasmiineae</taxon>
        <taxon>Physalacriaceae</taxon>
        <taxon>Armillaria</taxon>
    </lineage>
</organism>